<feature type="compositionally biased region" description="Polar residues" evidence="1">
    <location>
        <begin position="38"/>
        <end position="47"/>
    </location>
</feature>
<feature type="compositionally biased region" description="Basic and acidic residues" evidence="1">
    <location>
        <begin position="14"/>
        <end position="28"/>
    </location>
</feature>
<dbReference type="RefSeq" id="XP_040730309.1">
    <property type="nucleotide sequence ID" value="XM_040873881.1"/>
</dbReference>
<accession>A0A364KQG6</accession>
<dbReference type="GeneID" id="63791021"/>
<feature type="compositionally biased region" description="Polar residues" evidence="1">
    <location>
        <begin position="265"/>
        <end position="297"/>
    </location>
</feature>
<evidence type="ECO:0000256" key="1">
    <source>
        <dbReference type="SAM" id="MobiDB-lite"/>
    </source>
</evidence>
<keyword evidence="3" id="KW-1185">Reference proteome</keyword>
<dbReference type="OrthoDB" id="4225323at2759"/>
<sequence length="304" mass="33950">MEPRRTSSRVQKLQADHLPSETAEKTETTTKTTATSAYTNFESSNEQKIAHPKKKDVATSVIPMFDGELNDDPKCTGGDYLFSNLAPLTDGSLAIAKPDHHFGVRPEDVNRQIRDELNHLIVPSTQSDLAICQNFFLELKGPDGTPAVIRRQACYDGALGARAMQALRCYGQKPSYDNNAYVITSAYHSGHLEIYATHVTKSTRRDGRPMYIMTLLDSFSMIGSLRAFRQGLTAYRNARDWTKETRNELIEAANELVEGPRSRHSSSSQNQTPELVSNMDNSTSIGSTRPANSLTEDTQWKFKR</sequence>
<dbReference type="EMBL" id="MIKG01000002">
    <property type="protein sequence ID" value="RAO65792.1"/>
    <property type="molecule type" value="Genomic_DNA"/>
</dbReference>
<evidence type="ECO:0000313" key="2">
    <source>
        <dbReference type="EMBL" id="RAO65792.1"/>
    </source>
</evidence>
<comment type="caution">
    <text evidence="2">The sequence shown here is derived from an EMBL/GenBank/DDBJ whole genome shotgun (WGS) entry which is preliminary data.</text>
</comment>
<reference evidence="2 3" key="1">
    <citation type="journal article" date="2017" name="Biotechnol. Biofuels">
        <title>Differential beta-glucosidase expression as a function of carbon source availability in Talaromyces amestolkiae: a genomic and proteomic approach.</title>
        <authorList>
            <person name="de Eugenio L.I."/>
            <person name="Mendez-Liter J.A."/>
            <person name="Nieto-Dominguez M."/>
            <person name="Alonso L."/>
            <person name="Gil-Munoz J."/>
            <person name="Barriuso J."/>
            <person name="Prieto A."/>
            <person name="Martinez M.J."/>
        </authorList>
    </citation>
    <scope>NUCLEOTIDE SEQUENCE [LARGE SCALE GENOMIC DNA]</scope>
    <source>
        <strain evidence="2 3">CIB</strain>
    </source>
</reference>
<dbReference type="STRING" id="1196081.A0A364KQG6"/>
<evidence type="ECO:0000313" key="3">
    <source>
        <dbReference type="Proteomes" id="UP000249363"/>
    </source>
</evidence>
<organism evidence="2 3">
    <name type="scientific">Talaromyces amestolkiae</name>
    <dbReference type="NCBI Taxonomy" id="1196081"/>
    <lineage>
        <taxon>Eukaryota</taxon>
        <taxon>Fungi</taxon>
        <taxon>Dikarya</taxon>
        <taxon>Ascomycota</taxon>
        <taxon>Pezizomycotina</taxon>
        <taxon>Eurotiomycetes</taxon>
        <taxon>Eurotiomycetidae</taxon>
        <taxon>Eurotiales</taxon>
        <taxon>Trichocomaceae</taxon>
        <taxon>Talaromyces</taxon>
        <taxon>Talaromyces sect. Talaromyces</taxon>
    </lineage>
</organism>
<dbReference type="Proteomes" id="UP000249363">
    <property type="component" value="Unassembled WGS sequence"/>
</dbReference>
<proteinExistence type="predicted"/>
<protein>
    <submittedName>
        <fullName evidence="2">Uncharacterized protein</fullName>
    </submittedName>
</protein>
<dbReference type="AlphaFoldDB" id="A0A364KQG6"/>
<feature type="region of interest" description="Disordered" evidence="1">
    <location>
        <begin position="255"/>
        <end position="304"/>
    </location>
</feature>
<name>A0A364KQG6_TALAM</name>
<feature type="region of interest" description="Disordered" evidence="1">
    <location>
        <begin position="1"/>
        <end position="53"/>
    </location>
</feature>
<gene>
    <name evidence="2" type="ORF">BHQ10_001804</name>
</gene>